<accession>T1CN14</accession>
<sequence>MRNGSAGYLLMSIVVCVLLLFRNNVFVTKISSYGYPLD</sequence>
<reference evidence="3" key="1">
    <citation type="journal article" date="2013" name="Genome">
        <title>Draft Genome Sequences of Porphyromonas crevioricanis JCM 15906T and Porphyromonas cansulci JCM 13913T Isolated from a Canine Oral Cavity.</title>
        <authorList>
            <person name="Sakamoto M."/>
            <person name="Tanaka N."/>
            <person name="Shiwa Y."/>
            <person name="Yoshikawa H."/>
            <person name="Ohkuma M."/>
        </authorList>
    </citation>
    <scope>NUCLEOTIDE SEQUENCE [LARGE SCALE GENOMIC DNA]</scope>
    <source>
        <strain evidence="3">JCM 15906</strain>
    </source>
</reference>
<name>T1CN14_9PORP</name>
<gene>
    <name evidence="2" type="ORF">PORCRE_877</name>
</gene>
<comment type="caution">
    <text evidence="2">The sequence shown here is derived from an EMBL/GenBank/DDBJ whole genome shotgun (WGS) entry which is preliminary data.</text>
</comment>
<evidence type="ECO:0000256" key="1">
    <source>
        <dbReference type="SAM" id="Phobius"/>
    </source>
</evidence>
<feature type="transmembrane region" description="Helical" evidence="1">
    <location>
        <begin position="6"/>
        <end position="25"/>
    </location>
</feature>
<protein>
    <submittedName>
        <fullName evidence="2">Uncharacterized protein</fullName>
    </submittedName>
</protein>
<keyword evidence="1" id="KW-0472">Membrane</keyword>
<proteinExistence type="predicted"/>
<reference evidence="2 3" key="2">
    <citation type="journal article" date="2013" name="Genome Announc.">
        <title>Draft Genome Sequences of Porphyromonas crevioricanis JCM 15906T and Porphyromonas cansulci JCM 13913T Isolated from a Canine Oral Cavity.</title>
        <authorList>
            <person name="Sakamoto M."/>
            <person name="Tanaka N."/>
            <person name="Shiwa Y."/>
            <person name="Yoshikawa H."/>
            <person name="Ohkuma M."/>
        </authorList>
    </citation>
    <scope>NUCLEOTIDE SEQUENCE [LARGE SCALE GENOMIC DNA]</scope>
    <source>
        <strain evidence="2 3">JCM 15906</strain>
    </source>
</reference>
<organism evidence="2 3">
    <name type="scientific">Porphyromonas crevioricanis JCM 15906</name>
    <dbReference type="NCBI Taxonomy" id="1305617"/>
    <lineage>
        <taxon>Bacteria</taxon>
        <taxon>Pseudomonadati</taxon>
        <taxon>Bacteroidota</taxon>
        <taxon>Bacteroidia</taxon>
        <taxon>Bacteroidales</taxon>
        <taxon>Porphyromonadaceae</taxon>
        <taxon>Porphyromonas</taxon>
    </lineage>
</organism>
<dbReference type="Proteomes" id="UP000018031">
    <property type="component" value="Unassembled WGS sequence"/>
</dbReference>
<evidence type="ECO:0000313" key="3">
    <source>
        <dbReference type="Proteomes" id="UP000018031"/>
    </source>
</evidence>
<evidence type="ECO:0000313" key="2">
    <source>
        <dbReference type="EMBL" id="GAD05177.1"/>
    </source>
</evidence>
<keyword evidence="1" id="KW-0812">Transmembrane</keyword>
<keyword evidence="1" id="KW-1133">Transmembrane helix</keyword>
<dbReference type="EMBL" id="BAOU01000020">
    <property type="protein sequence ID" value="GAD05177.1"/>
    <property type="molecule type" value="Genomic_DNA"/>
</dbReference>
<dbReference type="AlphaFoldDB" id="T1CN14"/>